<dbReference type="PANTHER" id="PTHR13031:SF0">
    <property type="entry name" value="RIBONUCLEASE P PROTEIN SUBUNIT P30"/>
    <property type="match status" value="1"/>
</dbReference>
<evidence type="ECO:0000313" key="1">
    <source>
        <dbReference type="EMBL" id="CAJ1374567.1"/>
    </source>
</evidence>
<organism evidence="1 2">
    <name type="scientific">Effrenium voratum</name>
    <dbReference type="NCBI Taxonomy" id="2562239"/>
    <lineage>
        <taxon>Eukaryota</taxon>
        <taxon>Sar</taxon>
        <taxon>Alveolata</taxon>
        <taxon>Dinophyceae</taxon>
        <taxon>Suessiales</taxon>
        <taxon>Symbiodiniaceae</taxon>
        <taxon>Effrenium</taxon>
    </lineage>
</organism>
<dbReference type="AlphaFoldDB" id="A0AA36MPG8"/>
<evidence type="ECO:0000313" key="2">
    <source>
        <dbReference type="Proteomes" id="UP001178507"/>
    </source>
</evidence>
<dbReference type="EMBL" id="CAUJNA010000262">
    <property type="protein sequence ID" value="CAJ1374567.1"/>
    <property type="molecule type" value="Genomic_DNA"/>
</dbReference>
<dbReference type="Proteomes" id="UP001178507">
    <property type="component" value="Unassembled WGS sequence"/>
</dbReference>
<dbReference type="InterPro" id="IPR002738">
    <property type="entry name" value="RNase_P_p30"/>
</dbReference>
<keyword evidence="2" id="KW-1185">Reference proteome</keyword>
<proteinExistence type="predicted"/>
<accession>A0AA36MPG8</accession>
<dbReference type="PANTHER" id="PTHR13031">
    <property type="entry name" value="RIBONUCLEASE P SUBUNIT P30"/>
    <property type="match status" value="1"/>
</dbReference>
<comment type="caution">
    <text evidence="1">The sequence shown here is derived from an EMBL/GenBank/DDBJ whole genome shotgun (WGS) entry which is preliminary data.</text>
</comment>
<gene>
    <name evidence="1" type="ORF">EVOR1521_LOCUS4093</name>
</gene>
<protein>
    <submittedName>
        <fullName evidence="1">Uncharacterized protein</fullName>
    </submittedName>
</protein>
<reference evidence="1" key="1">
    <citation type="submission" date="2023-08" db="EMBL/GenBank/DDBJ databases">
        <authorList>
            <person name="Chen Y."/>
            <person name="Shah S."/>
            <person name="Dougan E. K."/>
            <person name="Thang M."/>
            <person name="Chan C."/>
        </authorList>
    </citation>
    <scope>NUCLEOTIDE SEQUENCE</scope>
</reference>
<dbReference type="GO" id="GO:0003723">
    <property type="term" value="F:RNA binding"/>
    <property type="evidence" value="ECO:0007669"/>
    <property type="project" value="TreeGrafter"/>
</dbReference>
<dbReference type="GO" id="GO:0008033">
    <property type="term" value="P:tRNA processing"/>
    <property type="evidence" value="ECO:0007669"/>
    <property type="project" value="InterPro"/>
</dbReference>
<name>A0AA36MPG8_9DINO</name>
<sequence length="99" mass="11162">MQAVVFLVCVPSLNWPLPWRLEKSPALLQLRRLTLVCSEVAQVSAAEKANTLRPWYHLLAVRPTTEEAFRAACEKAGFWDPGPGARGWVEDWRFGGLEV</sequence>
<dbReference type="Pfam" id="PF01876">
    <property type="entry name" value="RNase_P_p30"/>
    <property type="match status" value="1"/>
</dbReference>